<dbReference type="Gene3D" id="1.10.10.10">
    <property type="entry name" value="Winged helix-like DNA-binding domain superfamily/Winged helix DNA-binding domain"/>
    <property type="match status" value="1"/>
</dbReference>
<dbReference type="SMART" id="SM00421">
    <property type="entry name" value="HTH_LUXR"/>
    <property type="match status" value="1"/>
</dbReference>
<dbReference type="SUPFAM" id="SSF46894">
    <property type="entry name" value="C-terminal effector domain of the bipartite response regulators"/>
    <property type="match status" value="1"/>
</dbReference>
<keyword evidence="1" id="KW-0805">Transcription regulation</keyword>
<comment type="caution">
    <text evidence="4">The sequence shown here is derived from an EMBL/GenBank/DDBJ whole genome shotgun (WGS) entry which is preliminary data.</text>
</comment>
<evidence type="ECO:0000256" key="2">
    <source>
        <dbReference type="ARBA" id="ARBA00023163"/>
    </source>
</evidence>
<dbReference type="Gene3D" id="3.30.450.40">
    <property type="match status" value="1"/>
</dbReference>
<dbReference type="InterPro" id="IPR000792">
    <property type="entry name" value="Tscrpt_reg_LuxR_C"/>
</dbReference>
<evidence type="ECO:0000313" key="4">
    <source>
        <dbReference type="EMBL" id="GGN99635.1"/>
    </source>
</evidence>
<dbReference type="PROSITE" id="PS50043">
    <property type="entry name" value="HTH_LUXR_2"/>
    <property type="match status" value="1"/>
</dbReference>
<evidence type="ECO:0000259" key="3">
    <source>
        <dbReference type="PROSITE" id="PS50043"/>
    </source>
</evidence>
<dbReference type="InterPro" id="IPR036388">
    <property type="entry name" value="WH-like_DNA-bd_sf"/>
</dbReference>
<evidence type="ECO:0000256" key="1">
    <source>
        <dbReference type="ARBA" id="ARBA00023015"/>
    </source>
</evidence>
<dbReference type="RefSeq" id="WP_018977844.1">
    <property type="nucleotide sequence ID" value="NZ_BMLN01000005.1"/>
</dbReference>
<dbReference type="CDD" id="cd06170">
    <property type="entry name" value="LuxR_C_like"/>
    <property type="match status" value="1"/>
</dbReference>
<keyword evidence="5" id="KW-1185">Reference proteome</keyword>
<dbReference type="Proteomes" id="UP000606653">
    <property type="component" value="Unassembled WGS sequence"/>
</dbReference>
<dbReference type="Pfam" id="PF00196">
    <property type="entry name" value="GerE"/>
    <property type="match status" value="1"/>
</dbReference>
<organism evidence="4 5">
    <name type="scientific">Saccharibacillus kuerlensis</name>
    <dbReference type="NCBI Taxonomy" id="459527"/>
    <lineage>
        <taxon>Bacteria</taxon>
        <taxon>Bacillati</taxon>
        <taxon>Bacillota</taxon>
        <taxon>Bacilli</taxon>
        <taxon>Bacillales</taxon>
        <taxon>Paenibacillaceae</taxon>
        <taxon>Saccharibacillus</taxon>
    </lineage>
</organism>
<feature type="domain" description="HTH luxR-type" evidence="3">
    <location>
        <begin position="154"/>
        <end position="218"/>
    </location>
</feature>
<protein>
    <recommendedName>
        <fullName evidence="3">HTH luxR-type domain-containing protein</fullName>
    </recommendedName>
</protein>
<dbReference type="InterPro" id="IPR016032">
    <property type="entry name" value="Sig_transdc_resp-reg_C-effctor"/>
</dbReference>
<evidence type="ECO:0000313" key="5">
    <source>
        <dbReference type="Proteomes" id="UP000606653"/>
    </source>
</evidence>
<sequence length="218" mass="24676">MATEQILFSNLLLTIRKEIEKAVRLLPVPFATILTDENGIILEIFCYSLFAIAAGLKVGDNLSKKASGVNGISLAMEKHKLSVVQGNEHSLVQFKDLNCIASPILCNGRTMGYLDLSVPKECSIDFAVPYIQLLAQNIRYNCEHQLRPKKNTLLNLDEYLLTTREREVALLWLDQKSALYIANQLGIKEGTVRTVIKRIYEKTKVSDRHQFIRKLTLN</sequence>
<gene>
    <name evidence="4" type="ORF">GCM10010969_19890</name>
</gene>
<dbReference type="InterPro" id="IPR029016">
    <property type="entry name" value="GAF-like_dom_sf"/>
</dbReference>
<proteinExistence type="predicted"/>
<reference evidence="5" key="1">
    <citation type="journal article" date="2019" name="Int. J. Syst. Evol. Microbiol.">
        <title>The Global Catalogue of Microorganisms (GCM) 10K type strain sequencing project: providing services to taxonomists for standard genome sequencing and annotation.</title>
        <authorList>
            <consortium name="The Broad Institute Genomics Platform"/>
            <consortium name="The Broad Institute Genome Sequencing Center for Infectious Disease"/>
            <person name="Wu L."/>
            <person name="Ma J."/>
        </authorList>
    </citation>
    <scope>NUCLEOTIDE SEQUENCE [LARGE SCALE GENOMIC DNA]</scope>
    <source>
        <strain evidence="5">CGMCC 1.6964</strain>
    </source>
</reference>
<name>A0ABQ2L1Z1_9BACL</name>
<keyword evidence="2" id="KW-0804">Transcription</keyword>
<dbReference type="EMBL" id="BMLN01000005">
    <property type="protein sequence ID" value="GGN99635.1"/>
    <property type="molecule type" value="Genomic_DNA"/>
</dbReference>
<accession>A0ABQ2L1Z1</accession>